<comment type="caution">
    <text evidence="1">The sequence shown here is derived from an EMBL/GenBank/DDBJ whole genome shotgun (WGS) entry which is preliminary data.</text>
</comment>
<name>A0A3D8PTJ4_9BACI</name>
<evidence type="ECO:0008006" key="3">
    <source>
        <dbReference type="Google" id="ProtNLM"/>
    </source>
</evidence>
<keyword evidence="2" id="KW-1185">Reference proteome</keyword>
<evidence type="ECO:0000313" key="2">
    <source>
        <dbReference type="Proteomes" id="UP000257143"/>
    </source>
</evidence>
<sequence>MIDIKLSPSGHGLADAGTVNHIAYRTTDDFEHEQFRKFVSESEFHPTEILDRNNFYALYFLENSFTTNQC</sequence>
<proteinExistence type="predicted"/>
<protein>
    <recommendedName>
        <fullName evidence="3">Glyoxalase/fosfomycin resistance/dioxygenase domain-containing protein</fullName>
    </recommendedName>
</protein>
<dbReference type="Gene3D" id="3.10.180.10">
    <property type="entry name" value="2,3-Dihydroxybiphenyl 1,2-Dioxygenase, domain 1"/>
    <property type="match status" value="1"/>
</dbReference>
<dbReference type="Proteomes" id="UP000257143">
    <property type="component" value="Unassembled WGS sequence"/>
</dbReference>
<dbReference type="InterPro" id="IPR029068">
    <property type="entry name" value="Glyas_Bleomycin-R_OHBP_Dase"/>
</dbReference>
<evidence type="ECO:0000313" key="1">
    <source>
        <dbReference type="EMBL" id="RDW19032.1"/>
    </source>
</evidence>
<reference evidence="2" key="1">
    <citation type="submission" date="2017-11" db="EMBL/GenBank/DDBJ databases">
        <authorList>
            <person name="Zhu W."/>
        </authorList>
    </citation>
    <scope>NUCLEOTIDE SEQUENCE [LARGE SCALE GENOMIC DNA]</scope>
    <source>
        <strain evidence="2">CAU 1183</strain>
    </source>
</reference>
<dbReference type="AlphaFoldDB" id="A0A3D8PTJ4"/>
<accession>A0A3D8PTJ4</accession>
<gene>
    <name evidence="1" type="ORF">CWR48_08255</name>
</gene>
<dbReference type="EMBL" id="PIOC01000014">
    <property type="protein sequence ID" value="RDW19032.1"/>
    <property type="molecule type" value="Genomic_DNA"/>
</dbReference>
<organism evidence="1 2">
    <name type="scientific">Oceanobacillus arenosus</name>
    <dbReference type="NCBI Taxonomy" id="1229153"/>
    <lineage>
        <taxon>Bacteria</taxon>
        <taxon>Bacillati</taxon>
        <taxon>Bacillota</taxon>
        <taxon>Bacilli</taxon>
        <taxon>Bacillales</taxon>
        <taxon>Bacillaceae</taxon>
        <taxon>Oceanobacillus</taxon>
    </lineage>
</organism>